<keyword evidence="7 10" id="KW-0406">Ion transport</keyword>
<evidence type="ECO:0000256" key="10">
    <source>
        <dbReference type="HAMAP-Rule" id="MF_00330"/>
    </source>
</evidence>
<evidence type="ECO:0000256" key="1">
    <source>
        <dbReference type="ARBA" id="ARBA00022426"/>
    </source>
</evidence>
<dbReference type="EMBL" id="JAEEGB010000018">
    <property type="protein sequence ID" value="MBI6874106.1"/>
    <property type="molecule type" value="Genomic_DNA"/>
</dbReference>
<evidence type="ECO:0000256" key="9">
    <source>
        <dbReference type="ARBA" id="ARBA00023285"/>
    </source>
</evidence>
<keyword evidence="2 10" id="KW-0813">Transport</keyword>
<sequence>MKRKNLLLISFCIILIVGSFIIGSKGEFGGADDQIEGVISEVNKEYTPWFNHIWEPPSGEVESFLFAFQAAAGAGFVGYYIGTKHNIKNNNVREAN</sequence>
<keyword evidence="9 10" id="KW-0170">Cobalt</keyword>
<dbReference type="GO" id="GO:0009236">
    <property type="term" value="P:cobalamin biosynthetic process"/>
    <property type="evidence" value="ECO:0007669"/>
    <property type="project" value="UniProtKB-UniRule"/>
</dbReference>
<evidence type="ECO:0000256" key="5">
    <source>
        <dbReference type="ARBA" id="ARBA00022692"/>
    </source>
</evidence>
<evidence type="ECO:0000313" key="11">
    <source>
        <dbReference type="EMBL" id="MBI6874106.1"/>
    </source>
</evidence>
<feature type="transmembrane region" description="Helical" evidence="10">
    <location>
        <begin position="64"/>
        <end position="82"/>
    </location>
</feature>
<keyword evidence="4 10" id="KW-0169">Cobalamin biosynthesis</keyword>
<dbReference type="GO" id="GO:0005886">
    <property type="term" value="C:plasma membrane"/>
    <property type="evidence" value="ECO:0007669"/>
    <property type="project" value="UniProtKB-SubCell"/>
</dbReference>
<comment type="subunit">
    <text evidence="10">Forms an energy-coupling factor (ECF) transporter complex composed of an ATP-binding protein (A component, CbiO), a transmembrane protein (T component, CbiQ) and 2 possible substrate-capture proteins (S components, CbiM and CbiN) of unknown stoichimetry.</text>
</comment>
<evidence type="ECO:0000256" key="8">
    <source>
        <dbReference type="ARBA" id="ARBA00023136"/>
    </source>
</evidence>
<evidence type="ECO:0000256" key="3">
    <source>
        <dbReference type="ARBA" id="ARBA00022475"/>
    </source>
</evidence>
<reference evidence="11" key="1">
    <citation type="submission" date="2020-12" db="EMBL/GenBank/DDBJ databases">
        <title>Clostridium thailandense sp. nov., a novel acetogenic bacterium isolated from peat land soil in Thailand.</title>
        <authorList>
            <person name="Chaikitkaew S."/>
            <person name="Birkeland N.K."/>
        </authorList>
    </citation>
    <scope>NUCLEOTIDE SEQUENCE</scope>
    <source>
        <strain evidence="11">DSM 17425</strain>
    </source>
</reference>
<dbReference type="RefSeq" id="WP_211143511.1">
    <property type="nucleotide sequence ID" value="NZ_JAEEGB010000018.1"/>
</dbReference>
<dbReference type="PANTHER" id="PTHR38662">
    <property type="entry name" value="COBALT TRANSPORT PROTEIN CBIN"/>
    <property type="match status" value="1"/>
</dbReference>
<name>A0A934I324_9CLOT</name>
<comment type="subcellular location">
    <subcellularLocation>
        <location evidence="10">Cell membrane</location>
        <topology evidence="10">Multi-pass membrane protein</topology>
    </subcellularLocation>
</comment>
<comment type="function">
    <text evidence="10">Part of the energy-coupling factor (ECF) transporter complex CbiMNOQ involved in cobalt import.</text>
</comment>
<evidence type="ECO:0000256" key="7">
    <source>
        <dbReference type="ARBA" id="ARBA00023065"/>
    </source>
</evidence>
<evidence type="ECO:0000256" key="4">
    <source>
        <dbReference type="ARBA" id="ARBA00022573"/>
    </source>
</evidence>
<dbReference type="AlphaFoldDB" id="A0A934I324"/>
<dbReference type="HAMAP" id="MF_00330">
    <property type="entry name" value="CbiN"/>
    <property type="match status" value="1"/>
</dbReference>
<keyword evidence="12" id="KW-1185">Reference proteome</keyword>
<keyword evidence="1 10" id="KW-0171">Cobalt transport</keyword>
<dbReference type="GO" id="GO:0015087">
    <property type="term" value="F:cobalt ion transmembrane transporter activity"/>
    <property type="evidence" value="ECO:0007669"/>
    <property type="project" value="UniProtKB-UniRule"/>
</dbReference>
<comment type="similarity">
    <text evidence="10">Belongs to the CbiN family.</text>
</comment>
<gene>
    <name evidence="10" type="primary">cbiN</name>
    <name evidence="11" type="ORF">I6U51_15595</name>
</gene>
<dbReference type="NCBIfam" id="NF002780">
    <property type="entry name" value="PRK02898.1"/>
    <property type="match status" value="1"/>
</dbReference>
<comment type="caution">
    <text evidence="11">The sequence shown here is derived from an EMBL/GenBank/DDBJ whole genome shotgun (WGS) entry which is preliminary data.</text>
</comment>
<dbReference type="Proteomes" id="UP000622687">
    <property type="component" value="Unassembled WGS sequence"/>
</dbReference>
<organism evidence="11 12">
    <name type="scientific">Clostridium aciditolerans</name>
    <dbReference type="NCBI Taxonomy" id="339861"/>
    <lineage>
        <taxon>Bacteria</taxon>
        <taxon>Bacillati</taxon>
        <taxon>Bacillota</taxon>
        <taxon>Clostridia</taxon>
        <taxon>Eubacteriales</taxon>
        <taxon>Clostridiaceae</taxon>
        <taxon>Clostridium</taxon>
    </lineage>
</organism>
<keyword evidence="6 10" id="KW-1133">Transmembrane helix</keyword>
<accession>A0A934I324</accession>
<evidence type="ECO:0000256" key="2">
    <source>
        <dbReference type="ARBA" id="ARBA00022448"/>
    </source>
</evidence>
<comment type="pathway">
    <text evidence="10">Cofactor biosynthesis; adenosylcobalamin biosynthesis.</text>
</comment>
<dbReference type="InterPro" id="IPR003705">
    <property type="entry name" value="CbiN"/>
</dbReference>
<dbReference type="Pfam" id="PF02553">
    <property type="entry name" value="CbiN"/>
    <property type="match status" value="1"/>
</dbReference>
<comment type="caution">
    <text evidence="10">Lacks conserved residue(s) required for the propagation of feature annotation.</text>
</comment>
<evidence type="ECO:0000256" key="6">
    <source>
        <dbReference type="ARBA" id="ARBA00022989"/>
    </source>
</evidence>
<protein>
    <recommendedName>
        <fullName evidence="10">Cobalt transport protein CbiN</fullName>
    </recommendedName>
    <alternativeName>
        <fullName evidence="10">Energy-coupling factor transporter probable substrate-capture protein CbiN</fullName>
        <shortName evidence="10">ECF transporter S component CbiN</shortName>
    </alternativeName>
</protein>
<keyword evidence="3 10" id="KW-1003">Cell membrane</keyword>
<evidence type="ECO:0000313" key="12">
    <source>
        <dbReference type="Proteomes" id="UP000622687"/>
    </source>
</evidence>
<proteinExistence type="inferred from homology"/>
<keyword evidence="8 10" id="KW-0472">Membrane</keyword>
<keyword evidence="5 10" id="KW-0812">Transmembrane</keyword>
<dbReference type="PANTHER" id="PTHR38662:SF1">
    <property type="entry name" value="COBALT TRANSPORT PROTEIN CBIN"/>
    <property type="match status" value="1"/>
</dbReference>